<feature type="domain" description="Cytochrome c" evidence="6">
    <location>
        <begin position="1031"/>
        <end position="1164"/>
    </location>
</feature>
<dbReference type="GO" id="GO:0046872">
    <property type="term" value="F:metal ion binding"/>
    <property type="evidence" value="ECO:0007669"/>
    <property type="project" value="UniProtKB-KW"/>
</dbReference>
<feature type="signal peptide" evidence="5">
    <location>
        <begin position="1"/>
        <end position="24"/>
    </location>
</feature>
<evidence type="ECO:0000256" key="3">
    <source>
        <dbReference type="ARBA" id="ARBA00023004"/>
    </source>
</evidence>
<evidence type="ECO:0000259" key="6">
    <source>
        <dbReference type="PROSITE" id="PS51007"/>
    </source>
</evidence>
<keyword evidence="2 4" id="KW-0479">Metal-binding</keyword>
<organism evidence="7">
    <name type="scientific">Schlesneria paludicola</name>
    <dbReference type="NCBI Taxonomy" id="360056"/>
    <lineage>
        <taxon>Bacteria</taxon>
        <taxon>Pseudomonadati</taxon>
        <taxon>Planctomycetota</taxon>
        <taxon>Planctomycetia</taxon>
        <taxon>Planctomycetales</taxon>
        <taxon>Planctomycetaceae</taxon>
        <taxon>Schlesneria</taxon>
    </lineage>
</organism>
<dbReference type="SUPFAM" id="SSF50952">
    <property type="entry name" value="Soluble quinoprotein glucose dehydrogenase"/>
    <property type="match status" value="1"/>
</dbReference>
<sequence>MRTRRHLCWYGWLLAVQAVQTAWGGPLVAPTDPLPPHEQRARFQLPPGFDMQLVAAEPDIQKPMNLAFDAQGRLWVTHSVEYPFAAEEPSRARDGVTVLGGFSADGRATQVTRFAEGLNIPIGVLPLPSGREVIVWSIPHIWKLTDNDGDGRADQKEVLYGPFDFVDTHGNQNAFRLGPDGWVYACHGFRNASRIKLKGEGPVVLEMQSGNTYRFRPDGTAIEQISFGQVNPFGMTFDSRGDCYTADCHSKPITLILRGGYYDSFGKPHDGLGFAPPMTGHDHGSTGIAGVAAYEARHFPAEYVGNLFVGNVITNTIHRDVPEWRGSSPWVARPLDFVTCGDLWFRPVDLQVGPDGALYVADFYNAIIGHYEVDLNHPRRDRQRGRIWRIVYRGRDGTGAVPTPPNLADLPLASLVEKLSDDNLTVRRQAAWQLDARFGEQAVGVVLERIPRASPEERVESLWHLFRRSRLSETLAEQFGRDESALVRVHAVKAVGELPNWTSRVAALVRTALTDDDPFVRRAAAEALARHPARDNVRPLLQAWETASPADVQLVHALRIALRDQLRDEAVLAALPELGLQPAERLRLVELALAVPHPTAAWFAFETMRQHDVPAARIEQGLTHVARHVADERLDLVATYVQQRFADDVPRQAVLFQSLFEGIRRRGQKLTADSPLGHWGATLAEALLSAGQQRQLPWVSLPLPGAAMENPWGVRHRPSADGDDREWFFDSLVHGESLTGVLRSAPFPIPERLTFWMCGHNGFPGTNPPPVNHVRLKLADTGLEVARSYPPRQDTAREFTWDLSMWAGQRGVIEVVDADTGNAYAWVAVGRFSPPVVAAPQPNMAFNDPALSLAVQIADQLQLKDLGGSVLQLLKDRHVDGAVRLSAAPAALRLRRTEAIGLLCQIVQDTEEPAALRSAAAQLLGGINSQTARLALATALGSAPAALQQPFALALAGSPGGAEMLLSMIASGRASARLLQDRPVLDRLAAVSIPRRDERIAELTEGLPAADDRLKQVIARLTATSAALSDEAILAGSAVFQKSCAACHRIADKGGRVGPQLDGVGNRGPERLLEDILDPNRNVDAAFRAIVVARKDGQVVTGLKLREEGTTLIVGDAQGKEISIPLDEIEDSRLTNLSPMPSNFSEQLNEADLRALVAFLLRQRQNITGP</sequence>
<dbReference type="InterPro" id="IPR011989">
    <property type="entry name" value="ARM-like"/>
</dbReference>
<dbReference type="SUPFAM" id="SSF46626">
    <property type="entry name" value="Cytochrome c"/>
    <property type="match status" value="1"/>
</dbReference>
<evidence type="ECO:0000256" key="1">
    <source>
        <dbReference type="ARBA" id="ARBA00022617"/>
    </source>
</evidence>
<dbReference type="InterPro" id="IPR011042">
    <property type="entry name" value="6-blade_b-propeller_TolB-like"/>
</dbReference>
<dbReference type="AlphaFoldDB" id="A0A7C4QTL1"/>
<dbReference type="GO" id="GO:0009055">
    <property type="term" value="F:electron transfer activity"/>
    <property type="evidence" value="ECO:0007669"/>
    <property type="project" value="InterPro"/>
</dbReference>
<keyword evidence="5" id="KW-0732">Signal</keyword>
<dbReference type="Gene3D" id="1.10.760.10">
    <property type="entry name" value="Cytochrome c-like domain"/>
    <property type="match status" value="1"/>
</dbReference>
<dbReference type="SUPFAM" id="SSF48371">
    <property type="entry name" value="ARM repeat"/>
    <property type="match status" value="1"/>
</dbReference>
<dbReference type="PROSITE" id="PS51007">
    <property type="entry name" value="CYTC"/>
    <property type="match status" value="1"/>
</dbReference>
<dbReference type="Gene3D" id="1.25.10.10">
    <property type="entry name" value="Leucine-rich Repeat Variant"/>
    <property type="match status" value="1"/>
</dbReference>
<gene>
    <name evidence="7" type="ORF">ENS64_14990</name>
</gene>
<evidence type="ECO:0000256" key="4">
    <source>
        <dbReference type="PROSITE-ProRule" id="PRU00433"/>
    </source>
</evidence>
<dbReference type="InterPro" id="IPR055557">
    <property type="entry name" value="DUF7133"/>
</dbReference>
<feature type="chain" id="PRO_5028048224" evidence="5">
    <location>
        <begin position="25"/>
        <end position="1170"/>
    </location>
</feature>
<dbReference type="InterPro" id="IPR013427">
    <property type="entry name" value="Haem-bd_dom_put"/>
</dbReference>
<dbReference type="SMART" id="SM00567">
    <property type="entry name" value="EZ_HEAT"/>
    <property type="match status" value="4"/>
</dbReference>
<dbReference type="Pfam" id="PF13646">
    <property type="entry name" value="HEAT_2"/>
    <property type="match status" value="1"/>
</dbReference>
<dbReference type="EMBL" id="DSVQ01000018">
    <property type="protein sequence ID" value="HGT40549.1"/>
    <property type="molecule type" value="Genomic_DNA"/>
</dbReference>
<protein>
    <submittedName>
        <fullName evidence="7">C-type cytochrome</fullName>
    </submittedName>
</protein>
<keyword evidence="3 4" id="KW-0408">Iron</keyword>
<dbReference type="InterPro" id="IPR013428">
    <property type="entry name" value="Membrane-bound_put_N"/>
</dbReference>
<dbReference type="PANTHER" id="PTHR33546">
    <property type="entry name" value="LARGE, MULTIFUNCTIONAL SECRETED PROTEIN-RELATED"/>
    <property type="match status" value="1"/>
</dbReference>
<dbReference type="InterPro" id="IPR036909">
    <property type="entry name" value="Cyt_c-like_dom_sf"/>
</dbReference>
<keyword evidence="1 4" id="KW-0349">Heme</keyword>
<dbReference type="Pfam" id="PF23500">
    <property type="entry name" value="DUF7133"/>
    <property type="match status" value="1"/>
</dbReference>
<dbReference type="InterPro" id="IPR004155">
    <property type="entry name" value="PBS_lyase_HEAT"/>
</dbReference>
<evidence type="ECO:0000256" key="2">
    <source>
        <dbReference type="ARBA" id="ARBA00022723"/>
    </source>
</evidence>
<name>A0A7C4QTL1_9PLAN</name>
<dbReference type="InterPro" id="IPR009056">
    <property type="entry name" value="Cyt_c-like_dom"/>
</dbReference>
<dbReference type="Pfam" id="PF00034">
    <property type="entry name" value="Cytochrom_C"/>
    <property type="match status" value="1"/>
</dbReference>
<dbReference type="NCBIfam" id="TIGR02604">
    <property type="entry name" value="Piru_Ver_Nterm"/>
    <property type="match status" value="1"/>
</dbReference>
<dbReference type="PANTHER" id="PTHR33546:SF1">
    <property type="entry name" value="LARGE, MULTIFUNCTIONAL SECRETED PROTEIN"/>
    <property type="match status" value="1"/>
</dbReference>
<evidence type="ECO:0000256" key="5">
    <source>
        <dbReference type="SAM" id="SignalP"/>
    </source>
</evidence>
<proteinExistence type="predicted"/>
<dbReference type="InterPro" id="IPR011041">
    <property type="entry name" value="Quinoprot_gluc/sorb_DH_b-prop"/>
</dbReference>
<dbReference type="GO" id="GO:0020037">
    <property type="term" value="F:heme binding"/>
    <property type="evidence" value="ECO:0007669"/>
    <property type="project" value="InterPro"/>
</dbReference>
<dbReference type="InterPro" id="IPR016024">
    <property type="entry name" value="ARM-type_fold"/>
</dbReference>
<reference evidence="7" key="1">
    <citation type="journal article" date="2020" name="mSystems">
        <title>Genome- and Community-Level Interaction Insights into Carbon Utilization and Element Cycling Functions of Hydrothermarchaeota in Hydrothermal Sediment.</title>
        <authorList>
            <person name="Zhou Z."/>
            <person name="Liu Y."/>
            <person name="Xu W."/>
            <person name="Pan J."/>
            <person name="Luo Z.H."/>
            <person name="Li M."/>
        </authorList>
    </citation>
    <scope>NUCLEOTIDE SEQUENCE [LARGE SCALE GENOMIC DNA]</scope>
    <source>
        <strain evidence="7">SpSt-508</strain>
    </source>
</reference>
<evidence type="ECO:0000313" key="7">
    <source>
        <dbReference type="EMBL" id="HGT40549.1"/>
    </source>
</evidence>
<dbReference type="Gene3D" id="2.120.10.30">
    <property type="entry name" value="TolB, C-terminal domain"/>
    <property type="match status" value="1"/>
</dbReference>
<accession>A0A7C4QTL1</accession>
<dbReference type="NCBIfam" id="TIGR02603">
    <property type="entry name" value="CxxCH_TIGR02603"/>
    <property type="match status" value="1"/>
</dbReference>
<comment type="caution">
    <text evidence="7">The sequence shown here is derived from an EMBL/GenBank/DDBJ whole genome shotgun (WGS) entry which is preliminary data.</text>
</comment>